<evidence type="ECO:0000313" key="3">
    <source>
        <dbReference type="EMBL" id="OGC34013.1"/>
    </source>
</evidence>
<proteinExistence type="predicted"/>
<evidence type="ECO:0000313" key="4">
    <source>
        <dbReference type="Proteomes" id="UP000177309"/>
    </source>
</evidence>
<name>A0A1F4TPK7_UNCSA</name>
<dbReference type="Proteomes" id="UP000177309">
    <property type="component" value="Unassembled WGS sequence"/>
</dbReference>
<comment type="caution">
    <text evidence="3">The sequence shown here is derived from an EMBL/GenBank/DDBJ whole genome shotgun (WGS) entry which is preliminary data.</text>
</comment>
<evidence type="ECO:0000256" key="1">
    <source>
        <dbReference type="SAM" id="Phobius"/>
    </source>
</evidence>
<organism evidence="3 4">
    <name type="scientific">candidate division WOR-1 bacterium RIFOXYC2_FULL_41_25</name>
    <dbReference type="NCBI Taxonomy" id="1802586"/>
    <lineage>
        <taxon>Bacteria</taxon>
        <taxon>Bacillati</taxon>
        <taxon>Saganbacteria</taxon>
    </lineage>
</organism>
<protein>
    <recommendedName>
        <fullName evidence="2">Glycosyltransferase RgtA/B/C/D-like domain-containing protein</fullName>
    </recommendedName>
</protein>
<reference evidence="3 4" key="1">
    <citation type="journal article" date="2016" name="Nat. Commun.">
        <title>Thousands of microbial genomes shed light on interconnected biogeochemical processes in an aquifer system.</title>
        <authorList>
            <person name="Anantharaman K."/>
            <person name="Brown C.T."/>
            <person name="Hug L.A."/>
            <person name="Sharon I."/>
            <person name="Castelle C.J."/>
            <person name="Probst A.J."/>
            <person name="Thomas B.C."/>
            <person name="Singh A."/>
            <person name="Wilkins M.J."/>
            <person name="Karaoz U."/>
            <person name="Brodie E.L."/>
            <person name="Williams K.H."/>
            <person name="Hubbard S.S."/>
            <person name="Banfield J.F."/>
        </authorList>
    </citation>
    <scope>NUCLEOTIDE SEQUENCE [LARGE SCALE GENOMIC DNA]</scope>
</reference>
<keyword evidence="1" id="KW-0812">Transmembrane</keyword>
<feature type="transmembrane region" description="Helical" evidence="1">
    <location>
        <begin position="7"/>
        <end position="27"/>
    </location>
</feature>
<feature type="transmembrane region" description="Helical" evidence="1">
    <location>
        <begin position="274"/>
        <end position="291"/>
    </location>
</feature>
<keyword evidence="1" id="KW-1133">Transmembrane helix</keyword>
<dbReference type="InterPro" id="IPR038731">
    <property type="entry name" value="RgtA/B/C-like"/>
</dbReference>
<feature type="transmembrane region" description="Helical" evidence="1">
    <location>
        <begin position="106"/>
        <end position="126"/>
    </location>
</feature>
<feature type="transmembrane region" description="Helical" evidence="1">
    <location>
        <begin position="297"/>
        <end position="315"/>
    </location>
</feature>
<sequence>MNKSRILNLLLFFLLGAFVVVLLRNAWVGDDAYITFKTIANFVYGYGLRYNVVERVQTYTHPLWLFLLSASYYFTREPYYTTLFVSMTLSTIAVGLVAFKLAKDKGLAILAVMLLMFSKAFMDYSTSGLENPLTHFILAIYLLIFFKVQLSEKKLLQLSFIAALGTLNRMDTLLLYLPVLIYTMWQIRKPKVFYLVLLGFIPFIFWECFSLFYYGFPFPNTAYAKLNVGIPRLELIRQGLFYLWDSLKKDPLTLAMIVIAGIVSFFKENRSFRPVVAGIILYVVYVIYIGGDFMSGRFLAAPFFLAVILIARLRLSLLGMILFLLFSIILGLSFPLSPVLSGANYGSHSDYLSIMENKGVVDERGWYNHVLGYLNAQKSWKLAATNKWKEIAAGKEKLTPGLFLATSIGYSGYYLGPGPWVEDFIGLVSPFLVRLPYLPITNWRIGHFERHFPAGYYETLLLQKNKIKNKNLALYYDKLALVTRGKLISLARMKEILRFNLGQNNYLLEQPYLANAWWQDGNKGQLFSVISLMPIDFGCLSHAKTMQVTLADNYSYVIFYLRDNNFIATQNVKSGVDYQRGTTSSLVEVPPFVWQKGYDSITIVVIKSYRDSVSFLGRVKLID</sequence>
<evidence type="ECO:0000259" key="2">
    <source>
        <dbReference type="Pfam" id="PF13231"/>
    </source>
</evidence>
<dbReference type="Pfam" id="PF13231">
    <property type="entry name" value="PMT_2"/>
    <property type="match status" value="1"/>
</dbReference>
<dbReference type="AlphaFoldDB" id="A0A1F4TPK7"/>
<feature type="transmembrane region" description="Helical" evidence="1">
    <location>
        <begin position="322"/>
        <end position="340"/>
    </location>
</feature>
<feature type="transmembrane region" description="Helical" evidence="1">
    <location>
        <begin position="132"/>
        <end position="150"/>
    </location>
</feature>
<feature type="domain" description="Glycosyltransferase RgtA/B/C/D-like" evidence="2">
    <location>
        <begin position="67"/>
        <end position="206"/>
    </location>
</feature>
<keyword evidence="1" id="KW-0472">Membrane</keyword>
<accession>A0A1F4TPK7</accession>
<dbReference type="EMBL" id="MEUI01000024">
    <property type="protein sequence ID" value="OGC34013.1"/>
    <property type="molecule type" value="Genomic_DNA"/>
</dbReference>
<feature type="transmembrane region" description="Helical" evidence="1">
    <location>
        <begin position="251"/>
        <end position="267"/>
    </location>
</feature>
<feature type="transmembrane region" description="Helical" evidence="1">
    <location>
        <begin position="192"/>
        <end position="216"/>
    </location>
</feature>
<gene>
    <name evidence="3" type="ORF">A2462_01495</name>
</gene>
<feature type="transmembrane region" description="Helical" evidence="1">
    <location>
        <begin position="79"/>
        <end position="99"/>
    </location>
</feature>